<dbReference type="Gene3D" id="3.50.50.60">
    <property type="entry name" value="FAD/NAD(P)-binding domain"/>
    <property type="match status" value="1"/>
</dbReference>
<sequence>MAFSPLFWLYAILQWVLDKIFSPHPPPPNAHLRRPKIAVIGAGLTGVSAAAHCVGHGFEVTIFEAEDEKHVGGIWTHVNTTSGLQIHSVMYRFHPSVQWTGGYPQQQQIVDQVRQLWYRYELNQRTIFNTKVEKVYKDKGGRWIVNNPANGRFDGIIPAIGTCGAPKMAHLPGQETFKGDIIHSSALDGKDAQGKSILIVGGGASAVEALEWAVNTGAAEIKVLARSDKWIIPRNALVDALLAFNIFGQETLFSWIPENLLRIFFYRDLRDIAPADQGLFTETPMVNSEIFKQIRAGKAAWLRGDIEEVRENGIFFNQRAKGVPKGGPGRHKLVEGDMIIMATGYKRPSLDFLPDDVFADGYQPPRWFIQCFPPTAPSICAINSTYVSAIGTVGNYHIGIYTRMLLMFLVDPLTTPRTWWMKRWVDFTSTIKSLAPTKAFDFFTYSELLYWFCFITLINPFRWKWALFVFFGIGKNLPASIVQQEDKLRNGFGFGKDGHYQH</sequence>
<keyword evidence="4" id="KW-0560">Oxidoreductase</keyword>
<dbReference type="InterPro" id="IPR050346">
    <property type="entry name" value="FMO-like"/>
</dbReference>
<keyword evidence="3" id="KW-0274">FAD</keyword>
<dbReference type="PANTHER" id="PTHR23023">
    <property type="entry name" value="DIMETHYLANILINE MONOOXYGENASE"/>
    <property type="match status" value="1"/>
</dbReference>
<keyword evidence="2" id="KW-0285">Flavoprotein</keyword>
<dbReference type="GO" id="GO:0050661">
    <property type="term" value="F:NADP binding"/>
    <property type="evidence" value="ECO:0007669"/>
    <property type="project" value="InterPro"/>
</dbReference>
<dbReference type="OrthoDB" id="66881at2759"/>
<evidence type="ECO:0000256" key="3">
    <source>
        <dbReference type="ARBA" id="ARBA00022827"/>
    </source>
</evidence>
<dbReference type="InterPro" id="IPR020946">
    <property type="entry name" value="Flavin_mOase-like"/>
</dbReference>
<gene>
    <name evidence="6" type="ORF">Z517_08246</name>
</gene>
<evidence type="ECO:0000256" key="5">
    <source>
        <dbReference type="SAM" id="SignalP"/>
    </source>
</evidence>
<dbReference type="Pfam" id="PF00743">
    <property type="entry name" value="FMO-like"/>
    <property type="match status" value="1"/>
</dbReference>
<accession>A0A0D2GIP1</accession>
<dbReference type="SUPFAM" id="SSF51905">
    <property type="entry name" value="FAD/NAD(P)-binding domain"/>
    <property type="match status" value="1"/>
</dbReference>
<reference evidence="6 7" key="1">
    <citation type="submission" date="2015-01" db="EMBL/GenBank/DDBJ databases">
        <title>The Genome Sequence of Fonsecaea pedrosoi CBS 271.37.</title>
        <authorList>
            <consortium name="The Broad Institute Genomics Platform"/>
            <person name="Cuomo C."/>
            <person name="de Hoog S."/>
            <person name="Gorbushina A."/>
            <person name="Stielow B."/>
            <person name="Teixiera M."/>
            <person name="Abouelleil A."/>
            <person name="Chapman S.B."/>
            <person name="Priest M."/>
            <person name="Young S.K."/>
            <person name="Wortman J."/>
            <person name="Nusbaum C."/>
            <person name="Birren B."/>
        </authorList>
    </citation>
    <scope>NUCLEOTIDE SEQUENCE [LARGE SCALE GENOMIC DNA]</scope>
    <source>
        <strain evidence="6 7">CBS 271.37</strain>
    </source>
</reference>
<dbReference type="PRINTS" id="PR00469">
    <property type="entry name" value="PNDRDTASEII"/>
</dbReference>
<dbReference type="AlphaFoldDB" id="A0A0D2GIP1"/>
<proteinExistence type="inferred from homology"/>
<name>A0A0D2GIP1_9EURO</name>
<organism evidence="6 7">
    <name type="scientific">Fonsecaea pedrosoi CBS 271.37</name>
    <dbReference type="NCBI Taxonomy" id="1442368"/>
    <lineage>
        <taxon>Eukaryota</taxon>
        <taxon>Fungi</taxon>
        <taxon>Dikarya</taxon>
        <taxon>Ascomycota</taxon>
        <taxon>Pezizomycotina</taxon>
        <taxon>Eurotiomycetes</taxon>
        <taxon>Chaetothyriomycetidae</taxon>
        <taxon>Chaetothyriales</taxon>
        <taxon>Herpotrichiellaceae</taxon>
        <taxon>Fonsecaea</taxon>
    </lineage>
</organism>
<keyword evidence="7" id="KW-1185">Reference proteome</keyword>
<dbReference type="Proteomes" id="UP000053029">
    <property type="component" value="Unassembled WGS sequence"/>
</dbReference>
<protein>
    <recommendedName>
        <fullName evidence="8">FAD/NAD(P)-binding domain-containing protein</fullName>
    </recommendedName>
</protein>
<feature type="chain" id="PRO_5002253906" description="FAD/NAD(P)-binding domain-containing protein" evidence="5">
    <location>
        <begin position="19"/>
        <end position="502"/>
    </location>
</feature>
<dbReference type="VEuPathDB" id="FungiDB:Z517_08246"/>
<keyword evidence="5" id="KW-0732">Signal</keyword>
<dbReference type="InterPro" id="IPR036291">
    <property type="entry name" value="NAD(P)-bd_dom_sf"/>
</dbReference>
<dbReference type="SUPFAM" id="SSF51735">
    <property type="entry name" value="NAD(P)-binding Rossmann-fold domains"/>
    <property type="match status" value="1"/>
</dbReference>
<dbReference type="GeneID" id="25307736"/>
<evidence type="ECO:0000313" key="7">
    <source>
        <dbReference type="Proteomes" id="UP000053029"/>
    </source>
</evidence>
<evidence type="ECO:0000256" key="2">
    <source>
        <dbReference type="ARBA" id="ARBA00022630"/>
    </source>
</evidence>
<dbReference type="GO" id="GO:0050660">
    <property type="term" value="F:flavin adenine dinucleotide binding"/>
    <property type="evidence" value="ECO:0007669"/>
    <property type="project" value="InterPro"/>
</dbReference>
<evidence type="ECO:0008006" key="8">
    <source>
        <dbReference type="Google" id="ProtNLM"/>
    </source>
</evidence>
<comment type="similarity">
    <text evidence="1">Belongs to the FMO family.</text>
</comment>
<dbReference type="RefSeq" id="XP_013282218.1">
    <property type="nucleotide sequence ID" value="XM_013426764.1"/>
</dbReference>
<dbReference type="EMBL" id="KN846973">
    <property type="protein sequence ID" value="KIW78410.1"/>
    <property type="molecule type" value="Genomic_DNA"/>
</dbReference>
<dbReference type="HOGENOM" id="CLU_024886_0_0_1"/>
<evidence type="ECO:0000256" key="4">
    <source>
        <dbReference type="ARBA" id="ARBA00023002"/>
    </source>
</evidence>
<feature type="signal peptide" evidence="5">
    <location>
        <begin position="1"/>
        <end position="18"/>
    </location>
</feature>
<dbReference type="InterPro" id="IPR036188">
    <property type="entry name" value="FAD/NAD-bd_sf"/>
</dbReference>
<dbReference type="GO" id="GO:0004499">
    <property type="term" value="F:N,N-dimethylaniline monooxygenase activity"/>
    <property type="evidence" value="ECO:0007669"/>
    <property type="project" value="InterPro"/>
</dbReference>
<evidence type="ECO:0000313" key="6">
    <source>
        <dbReference type="EMBL" id="KIW78410.1"/>
    </source>
</evidence>
<evidence type="ECO:0000256" key="1">
    <source>
        <dbReference type="ARBA" id="ARBA00009183"/>
    </source>
</evidence>